<evidence type="ECO:0000313" key="3">
    <source>
        <dbReference type="Proteomes" id="UP000450676"/>
    </source>
</evidence>
<organism evidence="2 3">
    <name type="scientific">Pseudoduganella aquatica</name>
    <dbReference type="NCBI Taxonomy" id="2660641"/>
    <lineage>
        <taxon>Bacteria</taxon>
        <taxon>Pseudomonadati</taxon>
        <taxon>Pseudomonadota</taxon>
        <taxon>Betaproteobacteria</taxon>
        <taxon>Burkholderiales</taxon>
        <taxon>Oxalobacteraceae</taxon>
        <taxon>Telluria group</taxon>
        <taxon>Pseudoduganella</taxon>
    </lineage>
</organism>
<evidence type="ECO:0000313" key="2">
    <source>
        <dbReference type="EMBL" id="MYN08487.1"/>
    </source>
</evidence>
<feature type="transmembrane region" description="Helical" evidence="1">
    <location>
        <begin position="127"/>
        <end position="145"/>
    </location>
</feature>
<feature type="transmembrane region" description="Helical" evidence="1">
    <location>
        <begin position="203"/>
        <end position="220"/>
    </location>
</feature>
<feature type="transmembrane region" description="Helical" evidence="1">
    <location>
        <begin position="340"/>
        <end position="362"/>
    </location>
</feature>
<dbReference type="AlphaFoldDB" id="A0A7X4KMT0"/>
<sequence>MSAGLLGRLEARLLRWAAPLAHPRAARRAAFIVPLLCGLLSLAMGQDDGWDMRNYHLYNVHALLNGRMALDMSPAGFQSYFNPLLDVPYFLLTQWLPAPVAGFAFGVLHGLVFVLVAAIVRQFVASGRTALLLAIAGMMSAAFLSELGNSMGDNVTALLVLWSLYWLLRRWEQLPSCTGAGLRALLGAGAVMGLGLGLKLTNASFAVGACVALLALAAPLRQRVLAAFLYGVGVLAGMAATSGYWMLRMWSSYGNPLFPQFNNIFHSPMAAELGVLDEGHLPRGPLEALLWPFVFTRNIGRIAEVPIQQIIWPLLYTAVAAWTVVALLRRVQGAQGKFAALPVLAPRALFLLVFFAVSYVVWVRLFSIYRYVVPMELLAPLLFWLLLQTMAPPPLAARLGGWLLLAATLAVLPFTTWGHAGWTERAFAADTPRIAQPARAVVFQASSDSPMGWLAQFMPPDAAVVGLGSGFPESPAYRERMRQLIATRGGPHYIMFPIATDKRATGMERKAQLAGSLGLTGSETGCRALEWLTSHVRMKAQVDRAAAPSGQLCTLALQAQYRKDTAPEDRAMEAEAARRLGLIGLAYDPASCVAYRASVGTEPYPYRMCTVAAADGAGGLRAAH</sequence>
<feature type="transmembrane region" description="Helical" evidence="1">
    <location>
        <begin position="368"/>
        <end position="387"/>
    </location>
</feature>
<comment type="caution">
    <text evidence="2">The sequence shown here is derived from an EMBL/GenBank/DDBJ whole genome shotgun (WGS) entry which is preliminary data.</text>
</comment>
<keyword evidence="1" id="KW-1133">Transmembrane helix</keyword>
<dbReference type="RefSeq" id="WP_161072807.1">
    <property type="nucleotide sequence ID" value="NZ_CP086370.1"/>
</dbReference>
<feature type="transmembrane region" description="Helical" evidence="1">
    <location>
        <begin position="310"/>
        <end position="328"/>
    </location>
</feature>
<keyword evidence="3" id="KW-1185">Reference proteome</keyword>
<name>A0A7X4KMT0_9BURK</name>
<feature type="transmembrane region" description="Helical" evidence="1">
    <location>
        <begin position="100"/>
        <end position="120"/>
    </location>
</feature>
<evidence type="ECO:0000256" key="1">
    <source>
        <dbReference type="SAM" id="Phobius"/>
    </source>
</evidence>
<feature type="transmembrane region" description="Helical" evidence="1">
    <location>
        <begin position="399"/>
        <end position="422"/>
    </location>
</feature>
<keyword evidence="1" id="KW-0472">Membrane</keyword>
<protein>
    <submittedName>
        <fullName evidence="2">DUF2029 domain-containing protein</fullName>
    </submittedName>
</protein>
<proteinExistence type="predicted"/>
<feature type="transmembrane region" description="Helical" evidence="1">
    <location>
        <begin position="227"/>
        <end position="247"/>
    </location>
</feature>
<accession>A0A7X4KMT0</accession>
<keyword evidence="1" id="KW-0812">Transmembrane</keyword>
<reference evidence="2 3" key="1">
    <citation type="submission" date="2019-12" db="EMBL/GenBank/DDBJ databases">
        <title>Novel species isolated from a subtropical stream in China.</title>
        <authorList>
            <person name="Lu H."/>
        </authorList>
    </citation>
    <scope>NUCLEOTIDE SEQUENCE [LARGE SCALE GENOMIC DNA]</scope>
    <source>
        <strain evidence="2 3">FT127W</strain>
    </source>
</reference>
<dbReference type="EMBL" id="WWCU01000014">
    <property type="protein sequence ID" value="MYN08487.1"/>
    <property type="molecule type" value="Genomic_DNA"/>
</dbReference>
<dbReference type="Proteomes" id="UP000450676">
    <property type="component" value="Unassembled WGS sequence"/>
</dbReference>
<gene>
    <name evidence="2" type="ORF">GTP77_14190</name>
</gene>